<dbReference type="Proteomes" id="UP001277972">
    <property type="component" value="Unassembled WGS sequence"/>
</dbReference>
<keyword evidence="1" id="KW-0808">Transferase</keyword>
<evidence type="ECO:0000313" key="2">
    <source>
        <dbReference type="Proteomes" id="UP001277972"/>
    </source>
</evidence>
<proteinExistence type="predicted"/>
<evidence type="ECO:0000313" key="1">
    <source>
        <dbReference type="EMBL" id="MDX8046270.1"/>
    </source>
</evidence>
<comment type="caution">
    <text evidence="1">The sequence shown here is derived from an EMBL/GenBank/DDBJ whole genome shotgun (WGS) entry which is preliminary data.</text>
</comment>
<organism evidence="1 2">
    <name type="scientific">Gracilibacillus pellucidus</name>
    <dbReference type="NCBI Taxonomy" id="3095368"/>
    <lineage>
        <taxon>Bacteria</taxon>
        <taxon>Bacillati</taxon>
        <taxon>Bacillota</taxon>
        <taxon>Bacilli</taxon>
        <taxon>Bacillales</taxon>
        <taxon>Bacillaceae</taxon>
        <taxon>Gracilibacillus</taxon>
    </lineage>
</organism>
<keyword evidence="1" id="KW-0418">Kinase</keyword>
<accession>A0ACC6M5L1</accession>
<sequence length="358" mass="39851">MISFNLNPVSNLSQEHYDIILDMVRNLQKIADISQADIFIDCLLPEGKAIVVAEAHPGEAASLYKQSVLGQIISEETEPGVLFSLKNNKSVIGSRGISQENIVMQQDIVPITDKLGKTIAVLVKEQDISQIIRNEHKIKSLMEPEGNKEKQKLIQSLLIQEIHHRVKNNLQVISSLLRLQMRRSSSNEVKEVINDSLSRISSMAMVHDYLAKDGLEEVDAKFVMGQIARLLISLSSQQSQRIHFSVEGESLFLQSDKATSLALIVSELIQNCIKHAFHSRNDGMIEIIIKSRKQMAYLIISDNGSGMDANLFSNQSSSLGLQLVKSLIEEELDGIISVFHSNRGTKISLTFPIGKVIK</sequence>
<protein>
    <submittedName>
        <fullName evidence="1">Sensor histidine kinase</fullName>
    </submittedName>
</protein>
<name>A0ACC6M5L1_9BACI</name>
<reference evidence="1" key="1">
    <citation type="submission" date="2023-11" db="EMBL/GenBank/DDBJ databases">
        <title>Gracilibacillus pellucida a moderately halophilic bacterium isolated from saline soil in Xinjiang province.</title>
        <authorList>
            <person name="Zhang Z."/>
            <person name="Tan F."/>
            <person name="Wang Y."/>
            <person name="Xia M."/>
        </authorList>
    </citation>
    <scope>NUCLEOTIDE SEQUENCE</scope>
    <source>
        <strain evidence="1">S3-1-1</strain>
    </source>
</reference>
<gene>
    <name evidence="1" type="ORF">SH601_09725</name>
</gene>
<dbReference type="EMBL" id="JAWZSR010000004">
    <property type="protein sequence ID" value="MDX8046270.1"/>
    <property type="molecule type" value="Genomic_DNA"/>
</dbReference>
<keyword evidence="2" id="KW-1185">Reference proteome</keyword>